<proteinExistence type="predicted"/>
<keyword evidence="3 6" id="KW-0489">Methyltransferase</keyword>
<evidence type="ECO:0000313" key="6">
    <source>
        <dbReference type="EMBL" id="GAK97415.1"/>
    </source>
</evidence>
<keyword evidence="5" id="KW-0949">S-adenosyl-L-methionine</keyword>
<sequence length="273" mass="30731">MHPNNTHQEDYPFNELIKAHPPLSKFTVQFQDKPSINFNDPLALKALNNALLVHYYGITPIEYPHGYLLAPVPSRVDYIHHIADENKAGAKGLDIGCGATAIYSLLGASCYNFNMIGSEVSEKSYAFAKANTKTVPSIDIRLQSDRGSIFKNIIQKGEYLDFTICNPPFFSSEQEAMKAFQRKAKNLGGDKKHNFSGTADELWCNGGEALFIKRMIKESNDYKTQVGLFSTLVSQKGNIARLEKLLTKKQANHYVKSSKIGSKIVHYLFWKFR</sequence>
<keyword evidence="4 6" id="KW-0808">Transferase</keyword>
<keyword evidence="1" id="KW-0963">Cytoplasm</keyword>
<dbReference type="PANTHER" id="PTHR13393">
    <property type="entry name" value="SAM-DEPENDENT METHYLTRANSFERASE"/>
    <property type="match status" value="1"/>
</dbReference>
<evidence type="ECO:0000313" key="7">
    <source>
        <dbReference type="Proteomes" id="UP000029221"/>
    </source>
</evidence>
<keyword evidence="2" id="KW-0698">rRNA processing</keyword>
<keyword evidence="7" id="KW-1185">Reference proteome</keyword>
<evidence type="ECO:0000256" key="5">
    <source>
        <dbReference type="ARBA" id="ARBA00022691"/>
    </source>
</evidence>
<protein>
    <submittedName>
        <fullName evidence="6">Ribosomal RNA large subunit methyltransferase F</fullName>
    </submittedName>
</protein>
<dbReference type="CDD" id="cd02440">
    <property type="entry name" value="AdoMet_MTases"/>
    <property type="match status" value="1"/>
</dbReference>
<dbReference type="AlphaFoldDB" id="A0A090Q327"/>
<dbReference type="eggNOG" id="COG3129">
    <property type="taxonomic scope" value="Bacteria"/>
</dbReference>
<reference evidence="6" key="1">
    <citation type="journal article" date="2014" name="Genome Announc.">
        <title>Draft Genome Sequences of Marine Flavobacterium Nonlabens Strains NR17, NR24, NR27, NR32, NR33, and Ara13.</title>
        <authorList>
            <person name="Nakanishi M."/>
            <person name="Meirelles P."/>
            <person name="Suzuki R."/>
            <person name="Takatani N."/>
            <person name="Mino S."/>
            <person name="Suda W."/>
            <person name="Oshima K."/>
            <person name="Hattori M."/>
            <person name="Ohkuma M."/>
            <person name="Hosokawa M."/>
            <person name="Miyashita K."/>
            <person name="Thompson F.L."/>
            <person name="Niwa A."/>
            <person name="Sawabe T."/>
            <person name="Sawabe T."/>
        </authorList>
    </citation>
    <scope>NUCLEOTIDE SEQUENCE [LARGE SCALE GENOMIC DNA]</scope>
    <source>
        <strain evidence="6">JCM 19294</strain>
    </source>
</reference>
<dbReference type="InterPro" id="IPR010286">
    <property type="entry name" value="METTL16/RlmF"/>
</dbReference>
<dbReference type="EMBL" id="BBML01000005">
    <property type="protein sequence ID" value="GAK97415.1"/>
    <property type="molecule type" value="Genomic_DNA"/>
</dbReference>
<dbReference type="SUPFAM" id="SSF53335">
    <property type="entry name" value="S-adenosyl-L-methionine-dependent methyltransferases"/>
    <property type="match status" value="1"/>
</dbReference>
<dbReference type="Gene3D" id="3.40.50.150">
    <property type="entry name" value="Vaccinia Virus protein VP39"/>
    <property type="match status" value="1"/>
</dbReference>
<dbReference type="Pfam" id="PF05971">
    <property type="entry name" value="Methyltransf_10"/>
    <property type="match status" value="1"/>
</dbReference>
<evidence type="ECO:0000256" key="2">
    <source>
        <dbReference type="ARBA" id="ARBA00022552"/>
    </source>
</evidence>
<dbReference type="GO" id="GO:0005737">
    <property type="term" value="C:cytoplasm"/>
    <property type="evidence" value="ECO:0007669"/>
    <property type="project" value="InterPro"/>
</dbReference>
<dbReference type="GO" id="GO:0052907">
    <property type="term" value="F:23S rRNA (adenine(1618)-N(6))-methyltransferase activity"/>
    <property type="evidence" value="ECO:0007669"/>
    <property type="project" value="TreeGrafter"/>
</dbReference>
<comment type="caution">
    <text evidence="6">The sequence shown here is derived from an EMBL/GenBank/DDBJ whole genome shotgun (WGS) entry which is preliminary data.</text>
</comment>
<evidence type="ECO:0000256" key="1">
    <source>
        <dbReference type="ARBA" id="ARBA00022490"/>
    </source>
</evidence>
<dbReference type="Proteomes" id="UP000029221">
    <property type="component" value="Unassembled WGS sequence"/>
</dbReference>
<dbReference type="STRING" id="319236.BST91_02270"/>
<dbReference type="PIRSF" id="PIRSF029038">
    <property type="entry name" value="Mtase_YbiN_prd"/>
    <property type="match status" value="1"/>
</dbReference>
<evidence type="ECO:0000256" key="3">
    <source>
        <dbReference type="ARBA" id="ARBA00022603"/>
    </source>
</evidence>
<organism evidence="6 7">
    <name type="scientific">Nonlabens tegetincola</name>
    <dbReference type="NCBI Taxonomy" id="323273"/>
    <lineage>
        <taxon>Bacteria</taxon>
        <taxon>Pseudomonadati</taxon>
        <taxon>Bacteroidota</taxon>
        <taxon>Flavobacteriia</taxon>
        <taxon>Flavobacteriales</taxon>
        <taxon>Flavobacteriaceae</taxon>
        <taxon>Nonlabens</taxon>
    </lineage>
</organism>
<dbReference type="InterPro" id="IPR016909">
    <property type="entry name" value="rRNA_lsu_MeTfrase_F"/>
</dbReference>
<evidence type="ECO:0000256" key="4">
    <source>
        <dbReference type="ARBA" id="ARBA00022679"/>
    </source>
</evidence>
<name>A0A090Q327_9FLAO</name>
<dbReference type="GO" id="GO:0070475">
    <property type="term" value="P:rRNA base methylation"/>
    <property type="evidence" value="ECO:0007669"/>
    <property type="project" value="TreeGrafter"/>
</dbReference>
<gene>
    <name evidence="6" type="ORF">JCM19294_1461</name>
</gene>
<dbReference type="InterPro" id="IPR029063">
    <property type="entry name" value="SAM-dependent_MTases_sf"/>
</dbReference>
<accession>A0A090Q327</accession>
<dbReference type="PANTHER" id="PTHR13393:SF0">
    <property type="entry name" value="RNA N6-ADENOSINE-METHYLTRANSFERASE METTL16"/>
    <property type="match status" value="1"/>
</dbReference>
<dbReference type="RefSeq" id="WP_042279020.1">
    <property type="nucleotide sequence ID" value="NZ_BBML01000005.1"/>
</dbReference>